<name>A0A0U9HPI5_9FIRM</name>
<dbReference type="AlphaFoldDB" id="A0A0U9HPI5"/>
<evidence type="ECO:0000313" key="3">
    <source>
        <dbReference type="Proteomes" id="UP000062160"/>
    </source>
</evidence>
<dbReference type="GO" id="GO:0009401">
    <property type="term" value="P:phosphoenolpyruvate-dependent sugar phosphotransferase system"/>
    <property type="evidence" value="ECO:0007669"/>
    <property type="project" value="InterPro"/>
</dbReference>
<dbReference type="PROSITE" id="PS51097">
    <property type="entry name" value="PTS_EIIA_TYPE_5"/>
    <property type="match status" value="1"/>
</dbReference>
<dbReference type="GO" id="GO:0008982">
    <property type="term" value="F:protein-N(PI)-phosphohistidine-sugar phosphotransferase activity"/>
    <property type="evidence" value="ECO:0007669"/>
    <property type="project" value="InterPro"/>
</dbReference>
<dbReference type="GO" id="GO:0016301">
    <property type="term" value="F:kinase activity"/>
    <property type="evidence" value="ECO:0007669"/>
    <property type="project" value="TreeGrafter"/>
</dbReference>
<dbReference type="InterPro" id="IPR004716">
    <property type="entry name" value="PTS_IIA_glucitol/sorbitol-sp"/>
</dbReference>
<gene>
    <name evidence="2" type="ORF">TSYNT_940</name>
</gene>
<sequence length="121" mass="13737">MMKYEVTVVDIGELAKKFFNEGTVVLFSKKEMPLEMKEISVMHNGGKLYEDIKAGDKLYIGEKVYTVTAVGEKANSNLRLMGHVCLKFDNEKSAKMPGYIHLERDSEPFCIEIGQKIRVES</sequence>
<dbReference type="SUPFAM" id="SSF141530">
    <property type="entry name" value="PTSIIA/GutA-like"/>
    <property type="match status" value="1"/>
</dbReference>
<proteinExistence type="predicted"/>
<dbReference type="EMBL" id="DF977003">
    <property type="protein sequence ID" value="GAQ25793.1"/>
    <property type="molecule type" value="Genomic_DNA"/>
</dbReference>
<dbReference type="Proteomes" id="UP000062160">
    <property type="component" value="Unassembled WGS sequence"/>
</dbReference>
<organism evidence="2">
    <name type="scientific">Tepidanaerobacter syntrophicus</name>
    <dbReference type="NCBI Taxonomy" id="224999"/>
    <lineage>
        <taxon>Bacteria</taxon>
        <taxon>Bacillati</taxon>
        <taxon>Bacillota</taxon>
        <taxon>Clostridia</taxon>
        <taxon>Thermosediminibacterales</taxon>
        <taxon>Tepidanaerobacteraceae</taxon>
        <taxon>Tepidanaerobacter</taxon>
    </lineage>
</organism>
<accession>A0A0U9HPI5</accession>
<feature type="modified residue" description="Phosphohistidine; by HPr" evidence="1">
    <location>
        <position position="43"/>
    </location>
</feature>
<dbReference type="InterPro" id="IPR036665">
    <property type="entry name" value="PTS_IIA_glucitol/sorbitol_sf"/>
</dbReference>
<dbReference type="Gene3D" id="2.40.33.40">
    <property type="entry name" value="Phosphotransferase system, glucitol/sorbitol-specific IIA component"/>
    <property type="match status" value="1"/>
</dbReference>
<keyword evidence="3" id="KW-1185">Reference proteome</keyword>
<dbReference type="STRING" id="224999.GCA_001485475_01829"/>
<reference evidence="2" key="1">
    <citation type="journal article" date="2016" name="Genome Announc.">
        <title>Draft Genome Sequence of the Syntrophic Lactate-Degrading Bacterium Tepidanaerobacter syntrophicus JLT.</title>
        <authorList>
            <person name="Matsuura N."/>
            <person name="Ohashi A."/>
            <person name="Tourlousse D.M."/>
            <person name="Sekiguchi Y."/>
        </authorList>
    </citation>
    <scope>NUCLEOTIDE SEQUENCE [LARGE SCALE GENOMIC DNA]</scope>
    <source>
        <strain evidence="2">JL</strain>
    </source>
</reference>
<dbReference type="GO" id="GO:0005737">
    <property type="term" value="C:cytoplasm"/>
    <property type="evidence" value="ECO:0007669"/>
    <property type="project" value="InterPro"/>
</dbReference>
<dbReference type="Pfam" id="PF03829">
    <property type="entry name" value="PTSIIA_gutA"/>
    <property type="match status" value="1"/>
</dbReference>
<evidence type="ECO:0000313" key="2">
    <source>
        <dbReference type="EMBL" id="GAQ25793.1"/>
    </source>
</evidence>
<dbReference type="PANTHER" id="PTHR40398">
    <property type="entry name" value="PTS SYSTEM GLUCITOL/SORBITOL-SPECIFIC EIIA COMPONENT"/>
    <property type="match status" value="1"/>
</dbReference>
<evidence type="ECO:0000256" key="1">
    <source>
        <dbReference type="PROSITE-ProRule" id="PRU00420"/>
    </source>
</evidence>
<dbReference type="OrthoDB" id="5113885at2"/>
<dbReference type="RefSeq" id="WP_059033335.1">
    <property type="nucleotide sequence ID" value="NZ_BSDN01000013.1"/>
</dbReference>
<dbReference type="PANTHER" id="PTHR40398:SF1">
    <property type="entry name" value="PTS SYSTEM GLUCITOL_SORBITOL-SPECIFIC EIIA COMPONENT"/>
    <property type="match status" value="1"/>
</dbReference>
<protein>
    <submittedName>
        <fullName evidence="2">PTS system, glucitol/sorbitol-specific IIA component</fullName>
    </submittedName>
</protein>